<proteinExistence type="predicted"/>
<evidence type="ECO:0000256" key="1">
    <source>
        <dbReference type="SAM" id="MobiDB-lite"/>
    </source>
</evidence>
<feature type="compositionally biased region" description="Low complexity" evidence="1">
    <location>
        <begin position="258"/>
        <end position="269"/>
    </location>
</feature>
<dbReference type="EMBL" id="BAABDO010000014">
    <property type="protein sequence ID" value="GAA4134191.1"/>
    <property type="molecule type" value="Genomic_DNA"/>
</dbReference>
<reference evidence="3" key="1">
    <citation type="journal article" date="2019" name="Int. J. Syst. Evol. Microbiol.">
        <title>The Global Catalogue of Microorganisms (GCM) 10K type strain sequencing project: providing services to taxonomists for standard genome sequencing and annotation.</title>
        <authorList>
            <consortium name="The Broad Institute Genomics Platform"/>
            <consortium name="The Broad Institute Genome Sequencing Center for Infectious Disease"/>
            <person name="Wu L."/>
            <person name="Ma J."/>
        </authorList>
    </citation>
    <scope>NUCLEOTIDE SEQUENCE [LARGE SCALE GENOMIC DNA]</scope>
    <source>
        <strain evidence="3">JCM 17316</strain>
    </source>
</reference>
<sequence>MNAARPDASGRAASCLSAAVSALVHQPPVHLQHVDLAWLEFEKPDLRRAEMFARDFGFAVATRTPDALYLRGTLPGMSCLVVRRGPVSRFVGPVSAAADRPDIRDLVRPHDIAAPSVGAGPSGPMAPAMQPFTAMSDDNVKVTAILVEPPAGVPVLRVPVRHRARIGGDTTITPDTATLARGADVLVHEVIDLQIVKAARNLTPDQIQHHMNSHSDVTRVGREGAQKAGVGRLVLSHLARAASGSSRTRCGSSRRARATTAATSPATTA</sequence>
<feature type="region of interest" description="Disordered" evidence="1">
    <location>
        <begin position="244"/>
        <end position="269"/>
    </location>
</feature>
<accession>A0ABP7YCX0</accession>
<keyword evidence="3" id="KW-1185">Reference proteome</keyword>
<dbReference type="Gene3D" id="3.60.15.10">
    <property type="entry name" value="Ribonuclease Z/Hydroxyacylglutathione hydrolase-like"/>
    <property type="match status" value="1"/>
</dbReference>
<dbReference type="SUPFAM" id="SSF56281">
    <property type="entry name" value="Metallo-hydrolase/oxidoreductase"/>
    <property type="match status" value="1"/>
</dbReference>
<dbReference type="InterPro" id="IPR036866">
    <property type="entry name" value="RibonucZ/Hydroxyglut_hydro"/>
</dbReference>
<name>A0ABP7YCX0_9ACTN</name>
<organism evidence="2 3">
    <name type="scientific">Actinomadura keratinilytica</name>
    <dbReference type="NCBI Taxonomy" id="547461"/>
    <lineage>
        <taxon>Bacteria</taxon>
        <taxon>Bacillati</taxon>
        <taxon>Actinomycetota</taxon>
        <taxon>Actinomycetes</taxon>
        <taxon>Streptosporangiales</taxon>
        <taxon>Thermomonosporaceae</taxon>
        <taxon>Actinomadura</taxon>
    </lineage>
</organism>
<gene>
    <name evidence="2" type="ORF">GCM10022416_15760</name>
</gene>
<dbReference type="Proteomes" id="UP001500266">
    <property type="component" value="Unassembled WGS sequence"/>
</dbReference>
<protein>
    <submittedName>
        <fullName evidence="2">Uncharacterized protein</fullName>
    </submittedName>
</protein>
<evidence type="ECO:0000313" key="3">
    <source>
        <dbReference type="Proteomes" id="UP001500266"/>
    </source>
</evidence>
<evidence type="ECO:0000313" key="2">
    <source>
        <dbReference type="EMBL" id="GAA4134191.1"/>
    </source>
</evidence>
<comment type="caution">
    <text evidence="2">The sequence shown here is derived from an EMBL/GenBank/DDBJ whole genome shotgun (WGS) entry which is preliminary data.</text>
</comment>